<evidence type="ECO:0000313" key="2">
    <source>
        <dbReference type="Proteomes" id="UP000197058"/>
    </source>
</evidence>
<dbReference type="Proteomes" id="UP000197058">
    <property type="component" value="Chromosome"/>
</dbReference>
<dbReference type="AlphaFoldDB" id="A0AAI8DGA7"/>
<proteinExistence type="predicted"/>
<protein>
    <submittedName>
        <fullName evidence="1">Uncharacterized protein</fullName>
    </submittedName>
</protein>
<reference evidence="2" key="1">
    <citation type="submission" date="2017-06" db="EMBL/GenBank/DDBJ databases">
        <title>FDA dAtabase for Regulatory Grade micrObial Sequences (FDA-ARGOS): Supporting development and validation of Infectious Disease Dx tests.</title>
        <authorList>
            <person name="Goldberg B."/>
            <person name="Campos J."/>
            <person name="Tallon L."/>
            <person name="Sadzewicz L."/>
            <person name="Sengamalay N."/>
            <person name="Ott S."/>
            <person name="Godinez A."/>
            <person name="Nagaraj S."/>
            <person name="Vavikolanu K."/>
            <person name="Nadendla S."/>
            <person name="George J."/>
            <person name="Geyer C."/>
            <person name="Sichtig H."/>
        </authorList>
    </citation>
    <scope>NUCLEOTIDE SEQUENCE [LARGE SCALE GENOMIC DNA]</scope>
    <source>
        <strain evidence="2">FDAARGOS_285</strain>
    </source>
</reference>
<accession>A0AAI8DGA7</accession>
<dbReference type="RefSeq" id="WP_084755756.1">
    <property type="nucleotide sequence ID" value="NZ_CP022046.2"/>
</dbReference>
<gene>
    <name evidence="1" type="ORF">CEP64_01815</name>
</gene>
<dbReference type="EMBL" id="CP022046">
    <property type="protein sequence ID" value="ASE33378.1"/>
    <property type="molecule type" value="Genomic_DNA"/>
</dbReference>
<sequence>MIISNTINDFFNNFHLNEQSRLSYFTKYRTEFQHAGYDEHVLCQNIHPTLLKLEQDLPLILKINTKLVHIIFEVRLKFLKRYQTYLRPDIYFLVGTYKEDASIQLEGNAHLYLFIESLCHKYDLLNDVIAYYFAKLYIYEIIKDYNSEKITTTILNNKHVILEEALILHILQTLNYTYPYKDRHDFKAIQQLASKLESELTTETILQVIQK</sequence>
<evidence type="ECO:0000313" key="1">
    <source>
        <dbReference type="EMBL" id="ASE33378.1"/>
    </source>
</evidence>
<organism evidence="1 2">
    <name type="scientific">Mammaliicoccus sciuri</name>
    <name type="common">Staphylococcus sciuri</name>
    <dbReference type="NCBI Taxonomy" id="1296"/>
    <lineage>
        <taxon>Bacteria</taxon>
        <taxon>Bacillati</taxon>
        <taxon>Bacillota</taxon>
        <taxon>Bacilli</taxon>
        <taxon>Bacillales</taxon>
        <taxon>Staphylococcaceae</taxon>
        <taxon>Mammaliicoccus</taxon>
    </lineage>
</organism>
<dbReference type="KEGG" id="sscu:CEP64_01815"/>
<name>A0AAI8DGA7_MAMSC</name>